<evidence type="ECO:0000313" key="2">
    <source>
        <dbReference type="Proteomes" id="UP000009352"/>
    </source>
</evidence>
<comment type="caution">
    <text evidence="1">The sequence shown here is derived from an EMBL/GenBank/DDBJ whole genome shotgun (WGS) entry which is preliminary data.</text>
</comment>
<evidence type="ECO:0008006" key="3">
    <source>
        <dbReference type="Google" id="ProtNLM"/>
    </source>
</evidence>
<organism evidence="1 2">
    <name type="scientific">Lacticaseibacillus rhamnosus LRHMDP3</name>
    <dbReference type="NCBI Taxonomy" id="1203259"/>
    <lineage>
        <taxon>Bacteria</taxon>
        <taxon>Bacillati</taxon>
        <taxon>Bacillota</taxon>
        <taxon>Bacilli</taxon>
        <taxon>Lactobacillales</taxon>
        <taxon>Lactobacillaceae</taxon>
        <taxon>Lacticaseibacillus</taxon>
    </lineage>
</organism>
<proteinExistence type="predicted"/>
<sequence length="39" mass="4283">MIQANGSLLKTAMINRAKKTRASAYNEIVAGVFLNVFQL</sequence>
<evidence type="ECO:0000313" key="1">
    <source>
        <dbReference type="EMBL" id="EKS50878.1"/>
    </source>
</evidence>
<name>A0AB33XU02_LACRH</name>
<reference evidence="1 2" key="1">
    <citation type="journal article" date="2013" name="Genome Announc.">
        <title>Draft Genome Sequence of Staphylococcus simulans UMC-CNS-990, Isolated from a Case of Chronic Bovine Mastitis.</title>
        <authorList>
            <person name="Calcutt M.J."/>
            <person name="Foecking M.F."/>
            <person name="Hsieh H.Y."/>
            <person name="Perry J."/>
            <person name="Stewart G.C."/>
            <person name="Middleton J.R."/>
        </authorList>
    </citation>
    <scope>NUCLEOTIDE SEQUENCE [LARGE SCALE GENOMIC DNA]</scope>
    <source>
        <strain evidence="1 2">LRHMDP3</strain>
    </source>
</reference>
<accession>A0AB33XU02</accession>
<dbReference type="AlphaFoldDB" id="A0AB33XU02"/>
<gene>
    <name evidence="1" type="ORF">LRHMDP3_1627</name>
</gene>
<dbReference type="EMBL" id="AMQX01000007">
    <property type="protein sequence ID" value="EKS50878.1"/>
    <property type="molecule type" value="Genomic_DNA"/>
</dbReference>
<protein>
    <recommendedName>
        <fullName evidence="3">Mobile element protein</fullName>
    </recommendedName>
</protein>
<dbReference type="Proteomes" id="UP000009352">
    <property type="component" value="Unassembled WGS sequence"/>
</dbReference>